<protein>
    <submittedName>
        <fullName evidence="3">AsmA family protein</fullName>
    </submittedName>
</protein>
<dbReference type="EMBL" id="RXOC01000004">
    <property type="protein sequence ID" value="RXF70667.1"/>
    <property type="molecule type" value="Genomic_DNA"/>
</dbReference>
<keyword evidence="1" id="KW-0472">Membrane</keyword>
<sequence length="805" mass="89557">MQRWPTIAIKAIAILTGLIFLVYVSIAVYINFNKKELLTAINKELNSSLNGSLVIGSMEPSFLKGFPGISVSLRDVSLRDSLWKTHQHTLLQAKDLDVSINAIALITGTIRINRVGINNARIYLFTDSAGYSNTSVFKKNNKVKNKETEGGSTAEIRRLSLNNVAFILDNRQGHKLFRLAIKSVKGKIDHTGDGWKAGVNLNVLINDLAFNTRKGSFLKDKLMKGSFSLRYNNETDVIGLEKKEVSIGEGDFLIGGKFDMSKKPVEFVITLDSDELEWKDASSLLTKKIAGKLNKFDLTAPIAVKAVIAGNMGPGSQPSIDVSCKVKNNVLTSPGGIVDKCNFTGVFTNHAQKGKGNNDPNSLIKLYHFTGDYEKISFTMDSVHINDLTKPVATGTFRSKFPIVRLNQVFGEDLLKFNGGVADVNLVYKADMVDLELRKPIFKGTINIENADIDYQPRKLNFKNSSIGLRFTENDLLIKNIQVQSGSSIVKMEGSVKNFMNLYYTAPERILFIWEINSPRINLGEFLGFLALRKRVNSVKKRNPGFMDQLNVVLEKSNVDMRMRVDKVIYDKFTATDANANLTLSESGIKMKDVSVRHAGGTLKLNGSVLQKGSLNHFKINTKIANVNIRDFFYSFNNFGLQTFTHKNLKGFLFSRNTISGSVTDMGKIVPRSLNGTVIFDIRKGALIGFEPIMGVGKFAFPFRDLENITFSNLNGKFDIRGEKVTINPMMVNSSVLNMNVAGVYSLGKGTNIALDVPLRNPKKDADITDKKEIQERRMKGIVLHILATDGDDGKIKFKWNKNHK</sequence>
<dbReference type="GO" id="GO:0090313">
    <property type="term" value="P:regulation of protein targeting to membrane"/>
    <property type="evidence" value="ECO:0007669"/>
    <property type="project" value="TreeGrafter"/>
</dbReference>
<keyword evidence="1" id="KW-0812">Transmembrane</keyword>
<evidence type="ECO:0000256" key="1">
    <source>
        <dbReference type="SAM" id="Phobius"/>
    </source>
</evidence>
<name>A0A4Q0MBJ1_9SPHI</name>
<accession>A0A4Q0MBJ1</accession>
<feature type="domain" description="AsmA" evidence="2">
    <location>
        <begin position="11"/>
        <end position="147"/>
    </location>
</feature>
<comment type="caution">
    <text evidence="3">The sequence shown here is derived from an EMBL/GenBank/DDBJ whole genome shotgun (WGS) entry which is preliminary data.</text>
</comment>
<dbReference type="InterPro" id="IPR007844">
    <property type="entry name" value="AsmA"/>
</dbReference>
<organism evidence="3 4">
    <name type="scientific">Arcticibacter tournemirensis</name>
    <dbReference type="NCBI Taxonomy" id="699437"/>
    <lineage>
        <taxon>Bacteria</taxon>
        <taxon>Pseudomonadati</taxon>
        <taxon>Bacteroidota</taxon>
        <taxon>Sphingobacteriia</taxon>
        <taxon>Sphingobacteriales</taxon>
        <taxon>Sphingobacteriaceae</taxon>
        <taxon>Arcticibacter</taxon>
    </lineage>
</organism>
<dbReference type="RefSeq" id="WP_128768972.1">
    <property type="nucleotide sequence ID" value="NZ_RXOC01000004.1"/>
</dbReference>
<dbReference type="Pfam" id="PF05170">
    <property type="entry name" value="AsmA"/>
    <property type="match status" value="1"/>
</dbReference>
<evidence type="ECO:0000313" key="3">
    <source>
        <dbReference type="EMBL" id="RXF70667.1"/>
    </source>
</evidence>
<keyword evidence="1" id="KW-1133">Transmembrane helix</keyword>
<dbReference type="AlphaFoldDB" id="A0A4Q0MBJ1"/>
<evidence type="ECO:0000313" key="4">
    <source>
        <dbReference type="Proteomes" id="UP000290848"/>
    </source>
</evidence>
<reference evidence="3 4" key="1">
    <citation type="submission" date="2018-12" db="EMBL/GenBank/DDBJ databases">
        <title>The Draft Genome Sequence of the Soil Bacterium Pedobacter tournemirensis R1.</title>
        <authorList>
            <person name="He J."/>
        </authorList>
    </citation>
    <scope>NUCLEOTIDE SEQUENCE [LARGE SCALE GENOMIC DNA]</scope>
    <source>
        <strain evidence="3 4">R1</strain>
    </source>
</reference>
<dbReference type="InterPro" id="IPR052894">
    <property type="entry name" value="AsmA-related"/>
</dbReference>
<evidence type="ECO:0000259" key="2">
    <source>
        <dbReference type="Pfam" id="PF05170"/>
    </source>
</evidence>
<gene>
    <name evidence="3" type="ORF">EKH83_08495</name>
</gene>
<feature type="transmembrane region" description="Helical" evidence="1">
    <location>
        <begin position="12"/>
        <end position="32"/>
    </location>
</feature>
<dbReference type="PANTHER" id="PTHR30441">
    <property type="entry name" value="DUF748 DOMAIN-CONTAINING PROTEIN"/>
    <property type="match status" value="1"/>
</dbReference>
<dbReference type="Proteomes" id="UP000290848">
    <property type="component" value="Unassembled WGS sequence"/>
</dbReference>
<dbReference type="PANTHER" id="PTHR30441:SF8">
    <property type="entry name" value="DUF748 DOMAIN-CONTAINING PROTEIN"/>
    <property type="match status" value="1"/>
</dbReference>
<proteinExistence type="predicted"/>
<dbReference type="GO" id="GO:0005886">
    <property type="term" value="C:plasma membrane"/>
    <property type="evidence" value="ECO:0007669"/>
    <property type="project" value="TreeGrafter"/>
</dbReference>